<dbReference type="PANTHER" id="PTHR23507:SF1">
    <property type="entry name" value="FI18259P1-RELATED"/>
    <property type="match status" value="1"/>
</dbReference>
<feature type="transmembrane region" description="Helical" evidence="5">
    <location>
        <begin position="416"/>
        <end position="436"/>
    </location>
</feature>
<feature type="transmembrane region" description="Helical" evidence="5">
    <location>
        <begin position="203"/>
        <end position="222"/>
    </location>
</feature>
<feature type="transmembrane region" description="Helical" evidence="5">
    <location>
        <begin position="443"/>
        <end position="463"/>
    </location>
</feature>
<keyword evidence="7" id="KW-1185">Reference proteome</keyword>
<evidence type="ECO:0000313" key="6">
    <source>
        <dbReference type="EMBL" id="EFY86040.1"/>
    </source>
</evidence>
<organism evidence="7">
    <name type="scientific">Metarhizium acridum (strain CQMa 102)</name>
    <dbReference type="NCBI Taxonomy" id="655827"/>
    <lineage>
        <taxon>Eukaryota</taxon>
        <taxon>Fungi</taxon>
        <taxon>Dikarya</taxon>
        <taxon>Ascomycota</taxon>
        <taxon>Pezizomycotina</taxon>
        <taxon>Sordariomycetes</taxon>
        <taxon>Hypocreomycetidae</taxon>
        <taxon>Hypocreales</taxon>
        <taxon>Clavicipitaceae</taxon>
        <taxon>Metarhizium</taxon>
    </lineage>
</organism>
<dbReference type="OrthoDB" id="194139at2759"/>
<feature type="transmembrane region" description="Helical" evidence="5">
    <location>
        <begin position="384"/>
        <end position="404"/>
    </location>
</feature>
<dbReference type="AlphaFoldDB" id="E9EDH6"/>
<keyword evidence="4 5" id="KW-0472">Membrane</keyword>
<feature type="transmembrane region" description="Helical" evidence="5">
    <location>
        <begin position="228"/>
        <end position="250"/>
    </location>
</feature>
<reference evidence="6 7" key="1">
    <citation type="journal article" date="2011" name="PLoS Genet.">
        <title>Genome sequencing and comparative transcriptomics of the model entomopathogenic fungi Metarhizium anisopliae and M. acridum.</title>
        <authorList>
            <person name="Gao Q."/>
            <person name="Jin K."/>
            <person name="Ying S.H."/>
            <person name="Zhang Y."/>
            <person name="Xiao G."/>
            <person name="Shang Y."/>
            <person name="Duan Z."/>
            <person name="Hu X."/>
            <person name="Xie X.Q."/>
            <person name="Zhou G."/>
            <person name="Peng G."/>
            <person name="Luo Z."/>
            <person name="Huang W."/>
            <person name="Wang B."/>
            <person name="Fang W."/>
            <person name="Wang S."/>
            <person name="Zhong Y."/>
            <person name="Ma L.J."/>
            <person name="St Leger R.J."/>
            <person name="Zhao G.P."/>
            <person name="Pei Y."/>
            <person name="Feng M.G."/>
            <person name="Xia Y."/>
            <person name="Wang C."/>
        </authorList>
    </citation>
    <scope>NUCLEOTIDE SEQUENCE [LARGE SCALE GENOMIC DNA]</scope>
    <source>
        <strain evidence="6 7">CQMa 102</strain>
    </source>
</reference>
<dbReference type="GO" id="GO:0022857">
    <property type="term" value="F:transmembrane transporter activity"/>
    <property type="evidence" value="ECO:0007669"/>
    <property type="project" value="TreeGrafter"/>
</dbReference>
<evidence type="ECO:0000256" key="3">
    <source>
        <dbReference type="ARBA" id="ARBA00022989"/>
    </source>
</evidence>
<dbReference type="eggNOG" id="ENOG502QWBF">
    <property type="taxonomic scope" value="Eukaryota"/>
</dbReference>
<dbReference type="GO" id="GO:0016020">
    <property type="term" value="C:membrane"/>
    <property type="evidence" value="ECO:0007669"/>
    <property type="project" value="UniProtKB-SubCell"/>
</dbReference>
<dbReference type="InParanoid" id="E9EDH6"/>
<dbReference type="EMBL" id="GL698558">
    <property type="protein sequence ID" value="EFY86040.1"/>
    <property type="molecule type" value="Genomic_DNA"/>
</dbReference>
<comment type="subcellular location">
    <subcellularLocation>
        <location evidence="1">Membrane</location>
        <topology evidence="1">Multi-pass membrane protein</topology>
    </subcellularLocation>
</comment>
<evidence type="ECO:0000256" key="4">
    <source>
        <dbReference type="ARBA" id="ARBA00023136"/>
    </source>
</evidence>
<dbReference type="Proteomes" id="UP000002499">
    <property type="component" value="Unassembled WGS sequence"/>
</dbReference>
<keyword evidence="2 5" id="KW-0812">Transmembrane</keyword>
<evidence type="ECO:0000256" key="1">
    <source>
        <dbReference type="ARBA" id="ARBA00004141"/>
    </source>
</evidence>
<feature type="transmembrane region" description="Helical" evidence="5">
    <location>
        <begin position="308"/>
        <end position="330"/>
    </location>
</feature>
<dbReference type="HOGENOM" id="CLU_523831_0_0_1"/>
<accession>E9EDH6</accession>
<feature type="transmembrane region" description="Helical" evidence="5">
    <location>
        <begin position="350"/>
        <end position="372"/>
    </location>
</feature>
<dbReference type="PANTHER" id="PTHR23507">
    <property type="entry name" value="ZGC:174356"/>
    <property type="match status" value="1"/>
</dbReference>
<protein>
    <submittedName>
        <fullName evidence="6">MFS transporter, putative</fullName>
    </submittedName>
</protein>
<dbReference type="SUPFAM" id="SSF103473">
    <property type="entry name" value="MFS general substrate transporter"/>
    <property type="match status" value="1"/>
</dbReference>
<evidence type="ECO:0000256" key="2">
    <source>
        <dbReference type="ARBA" id="ARBA00022692"/>
    </source>
</evidence>
<keyword evidence="3 5" id="KW-1133">Transmembrane helix</keyword>
<evidence type="ECO:0000256" key="5">
    <source>
        <dbReference type="SAM" id="Phobius"/>
    </source>
</evidence>
<proteinExistence type="predicted"/>
<name>E9EDH6_METAQ</name>
<sequence>MGYRTIRCQSSRRCDPNAACKTSGTNCGYFPFFVLPGAQYVNLPTGRSFFGHDFALTIAQDIVNTTPPDAVRNSPPSRLAVAFQCLLLIALVDIGNTLISRPIEQIQWETSCHNPNTSSISSVATTPSCAPKDFSVLQSWKVAFETVMIVLTAAPFGMAADACGRKRILQLSIVGITSAQAFDIVICRFPETFPVHLMALKGLWALMGGGRTVFSAMIFTILSDLLLILMYAGNWICIYAGLGCFVLSLLTTLSLPETRPSPSAPESCGQPPPYQGPIRSFRECHRLIDFFKSTVVLARRSFYENKKLGLLLLFCVFTTAGSHIPLMLAWQSSERPDALDLAEQIFLSIIWSNILRVVLLTIILPLVSYLLAKNLGLNPLIKDVYISAVSIVALVAGSLGIVVAKATGSTLVVATIYIYALGCGYGPAMHSLLGLLSGGCHIGMLYAIIGAMQSVGVFLGTTLQPTEDHSDHYNVADTTNNRVPNAISKPKRLRVYTVIMILRSRLSDSPIYHGVFSPSG</sequence>
<dbReference type="InterPro" id="IPR036259">
    <property type="entry name" value="MFS_trans_sf"/>
</dbReference>
<evidence type="ECO:0000313" key="7">
    <source>
        <dbReference type="Proteomes" id="UP000002499"/>
    </source>
</evidence>
<gene>
    <name evidence="6" type="ORF">MAC_07924</name>
</gene>
<dbReference type="Gene3D" id="1.20.1250.20">
    <property type="entry name" value="MFS general substrate transporter like domains"/>
    <property type="match status" value="1"/>
</dbReference>